<keyword evidence="1" id="KW-1133">Transmembrane helix</keyword>
<dbReference type="HOGENOM" id="CLU_2684544_0_0_10"/>
<sequence length="72" mass="8540">MKYHFRKLWNTMFLFVGPAWYLLVWMIWSSGQLQDIGDKISFLGMVIPGFLLIYGSGFLIEGWHEKKKKGRQ</sequence>
<keyword evidence="3" id="KW-1185">Reference proteome</keyword>
<evidence type="ECO:0000256" key="1">
    <source>
        <dbReference type="SAM" id="Phobius"/>
    </source>
</evidence>
<feature type="transmembrane region" description="Helical" evidence="1">
    <location>
        <begin position="12"/>
        <end position="28"/>
    </location>
</feature>
<reference evidence="2 3" key="1">
    <citation type="submission" date="2008-06" db="EMBL/GenBank/DDBJ databases">
        <title>Complete sequence of Pelodictyon phaeoclathratiforme BU-1.</title>
        <authorList>
            <consortium name="US DOE Joint Genome Institute"/>
            <person name="Lucas S."/>
            <person name="Copeland A."/>
            <person name="Lapidus A."/>
            <person name="Glavina del Rio T."/>
            <person name="Dalin E."/>
            <person name="Tice H."/>
            <person name="Bruce D."/>
            <person name="Goodwin L."/>
            <person name="Pitluck S."/>
            <person name="Schmutz J."/>
            <person name="Larimer F."/>
            <person name="Land M."/>
            <person name="Hauser L."/>
            <person name="Kyrpides N."/>
            <person name="Mikhailova N."/>
            <person name="Liu Z."/>
            <person name="Li T."/>
            <person name="Zhao F."/>
            <person name="Overmann J."/>
            <person name="Bryant D.A."/>
            <person name="Richardson P."/>
        </authorList>
    </citation>
    <scope>NUCLEOTIDE SEQUENCE [LARGE SCALE GENOMIC DNA]</scope>
    <source>
        <strain evidence="3">DSM 5477 / BU-1</strain>
    </source>
</reference>
<evidence type="ECO:0000313" key="3">
    <source>
        <dbReference type="Proteomes" id="UP000002724"/>
    </source>
</evidence>
<proteinExistence type="predicted"/>
<dbReference type="RefSeq" id="WP_012509007.1">
    <property type="nucleotide sequence ID" value="NC_011060.1"/>
</dbReference>
<gene>
    <name evidence="2" type="ordered locus">Ppha_2337</name>
</gene>
<protein>
    <submittedName>
        <fullName evidence="2">Uncharacterized protein</fullName>
    </submittedName>
</protein>
<dbReference type="OrthoDB" id="595323at2"/>
<organism evidence="2 3">
    <name type="scientific">Pelodictyon phaeoclathratiforme (strain DSM 5477 / BU-1)</name>
    <dbReference type="NCBI Taxonomy" id="324925"/>
    <lineage>
        <taxon>Bacteria</taxon>
        <taxon>Pseudomonadati</taxon>
        <taxon>Chlorobiota</taxon>
        <taxon>Chlorobiia</taxon>
        <taxon>Chlorobiales</taxon>
        <taxon>Chlorobiaceae</taxon>
        <taxon>Chlorobium/Pelodictyon group</taxon>
        <taxon>Pelodictyon</taxon>
    </lineage>
</organism>
<dbReference type="Proteomes" id="UP000002724">
    <property type="component" value="Chromosome"/>
</dbReference>
<dbReference type="AlphaFoldDB" id="B4SEB3"/>
<keyword evidence="1" id="KW-0472">Membrane</keyword>
<evidence type="ECO:0000313" key="2">
    <source>
        <dbReference type="EMBL" id="ACF44532.1"/>
    </source>
</evidence>
<name>B4SEB3_PELPB</name>
<dbReference type="EMBL" id="CP001110">
    <property type="protein sequence ID" value="ACF44532.1"/>
    <property type="molecule type" value="Genomic_DNA"/>
</dbReference>
<accession>B4SEB3</accession>
<dbReference type="STRING" id="324925.Ppha_2337"/>
<keyword evidence="1" id="KW-0812">Transmembrane</keyword>
<dbReference type="KEGG" id="pph:Ppha_2337"/>
<feature type="transmembrane region" description="Helical" evidence="1">
    <location>
        <begin position="40"/>
        <end position="60"/>
    </location>
</feature>